<dbReference type="InterPro" id="IPR046341">
    <property type="entry name" value="SET_dom_sf"/>
</dbReference>
<proteinExistence type="predicted"/>
<feature type="region of interest" description="Disordered" evidence="4">
    <location>
        <begin position="34"/>
        <end position="77"/>
    </location>
</feature>
<dbReference type="Pfam" id="PF09273">
    <property type="entry name" value="Rubis-subs-bind"/>
    <property type="match status" value="1"/>
</dbReference>
<dbReference type="InterPro" id="IPR015353">
    <property type="entry name" value="Rubisco_LSMT_subst-bd"/>
</dbReference>
<feature type="region of interest" description="Disordered" evidence="4">
    <location>
        <begin position="1"/>
        <end position="21"/>
    </location>
</feature>
<keyword evidence="7" id="KW-1185">Reference proteome</keyword>
<dbReference type="InParanoid" id="A0A2V0NQS4"/>
<gene>
    <name evidence="6" type="ORF">Rsub_00615</name>
</gene>
<evidence type="ECO:0000313" key="6">
    <source>
        <dbReference type="EMBL" id="GBF87903.1"/>
    </source>
</evidence>
<dbReference type="SUPFAM" id="SSF81822">
    <property type="entry name" value="RuBisCo LSMT C-terminal, substrate-binding domain"/>
    <property type="match status" value="1"/>
</dbReference>
<dbReference type="Gene3D" id="3.90.1410.10">
    <property type="entry name" value="set domain protein methyltransferase, domain 1"/>
    <property type="match status" value="1"/>
</dbReference>
<dbReference type="InterPro" id="IPR050600">
    <property type="entry name" value="SETD3_SETD6_MTase"/>
</dbReference>
<evidence type="ECO:0000256" key="4">
    <source>
        <dbReference type="SAM" id="MobiDB-lite"/>
    </source>
</evidence>
<keyword evidence="2 6" id="KW-0808">Transferase</keyword>
<dbReference type="Proteomes" id="UP000247498">
    <property type="component" value="Unassembled WGS sequence"/>
</dbReference>
<dbReference type="OrthoDB" id="341421at2759"/>
<evidence type="ECO:0000256" key="1">
    <source>
        <dbReference type="ARBA" id="ARBA00022603"/>
    </source>
</evidence>
<reference evidence="6 7" key="1">
    <citation type="journal article" date="2018" name="Sci. Rep.">
        <title>Raphidocelis subcapitata (=Pseudokirchneriella subcapitata) provides an insight into genome evolution and environmental adaptations in the Sphaeropleales.</title>
        <authorList>
            <person name="Suzuki S."/>
            <person name="Yamaguchi H."/>
            <person name="Nakajima N."/>
            <person name="Kawachi M."/>
        </authorList>
    </citation>
    <scope>NUCLEOTIDE SEQUENCE [LARGE SCALE GENOMIC DNA]</scope>
    <source>
        <strain evidence="6 7">NIES-35</strain>
    </source>
</reference>
<feature type="compositionally biased region" description="Low complexity" evidence="4">
    <location>
        <begin position="34"/>
        <end position="66"/>
    </location>
</feature>
<keyword evidence="1 6" id="KW-0489">Methyltransferase</keyword>
<feature type="domain" description="Rubisco LSMT substrate-binding" evidence="5">
    <location>
        <begin position="364"/>
        <end position="480"/>
    </location>
</feature>
<organism evidence="6 7">
    <name type="scientific">Raphidocelis subcapitata</name>
    <dbReference type="NCBI Taxonomy" id="307507"/>
    <lineage>
        <taxon>Eukaryota</taxon>
        <taxon>Viridiplantae</taxon>
        <taxon>Chlorophyta</taxon>
        <taxon>core chlorophytes</taxon>
        <taxon>Chlorophyceae</taxon>
        <taxon>CS clade</taxon>
        <taxon>Sphaeropleales</taxon>
        <taxon>Selenastraceae</taxon>
        <taxon>Raphidocelis</taxon>
    </lineage>
</organism>
<dbReference type="EMBL" id="BDRX01000002">
    <property type="protein sequence ID" value="GBF87903.1"/>
    <property type="molecule type" value="Genomic_DNA"/>
</dbReference>
<evidence type="ECO:0000313" key="7">
    <source>
        <dbReference type="Proteomes" id="UP000247498"/>
    </source>
</evidence>
<keyword evidence="3" id="KW-0949">S-adenosyl-L-methionine</keyword>
<accession>A0A2V0NQS4</accession>
<dbReference type="SUPFAM" id="SSF82199">
    <property type="entry name" value="SET domain"/>
    <property type="match status" value="1"/>
</dbReference>
<name>A0A2V0NQS4_9CHLO</name>
<sequence length="546" mass="59314">MQRPVVQRLAGRGSARGAVVRPRCAAPCANAPLRCAPRAQPQPRQQQQPQRSRQQQQQHAQGAQQQHARRAPRARTVAAAAAVEAPAAEQLAALGQLQAWLSSAHAMPAPLLEPKRFKAPGGGAGERVGLIASRDVAAEAPLLVVPESAAITSIDAEQHPLIGEAAKSCSELVALALWLLAERATVAAGGSSAYGPLLAALPAATQSPILWDDRERAELLRGSPVLEEARSRQAALQQQWAQLSQATVAADPARFDPAHFNEAAFLRAFSVVLAHAAYLPSAECFALLPLAGQLGRTGNENGADLDYDAATGSVVLKSARPYREGQEVLINDGRPNGELLLCFGEVQDSNLADCLTFNASLIAADKYYQSKEQLLTAMGMSISERFPVYADRFPIQLLAYLRLTRIQDPGLFAKVSFDSDMVVSQMNEYEVLQLLMGECRERLAEYKGSLEEEIKTLQNPDLQGRGRLAARLRKSEKTILTQFMDAVRRKLAPVRGIPTKSGGMQDPNADFKEIFDTIEAIPTAPARLFDGIRRWARGDFDPEWKK</sequence>
<evidence type="ECO:0000259" key="5">
    <source>
        <dbReference type="Pfam" id="PF09273"/>
    </source>
</evidence>
<protein>
    <submittedName>
        <fullName evidence="6">Histone-lysine N-methyltransferase</fullName>
    </submittedName>
</protein>
<dbReference type="PANTHER" id="PTHR13271:SF93">
    <property type="entry name" value="SET DOMAIN-CONTAINING PROTEIN"/>
    <property type="match status" value="1"/>
</dbReference>
<dbReference type="GO" id="GO:0016279">
    <property type="term" value="F:protein-lysine N-methyltransferase activity"/>
    <property type="evidence" value="ECO:0007669"/>
    <property type="project" value="TreeGrafter"/>
</dbReference>
<evidence type="ECO:0000256" key="3">
    <source>
        <dbReference type="ARBA" id="ARBA00022691"/>
    </source>
</evidence>
<dbReference type="PANTHER" id="PTHR13271">
    <property type="entry name" value="UNCHARACTERIZED PUTATIVE METHYLTRANSFERASE"/>
    <property type="match status" value="1"/>
</dbReference>
<dbReference type="GO" id="GO:0032259">
    <property type="term" value="P:methylation"/>
    <property type="evidence" value="ECO:0007669"/>
    <property type="project" value="UniProtKB-KW"/>
</dbReference>
<dbReference type="AlphaFoldDB" id="A0A2V0NQS4"/>
<dbReference type="Gene3D" id="3.90.1420.10">
    <property type="entry name" value="Rubisco LSMT, substrate-binding domain"/>
    <property type="match status" value="1"/>
</dbReference>
<evidence type="ECO:0000256" key="2">
    <source>
        <dbReference type="ARBA" id="ARBA00022679"/>
    </source>
</evidence>
<comment type="caution">
    <text evidence="6">The sequence shown here is derived from an EMBL/GenBank/DDBJ whole genome shotgun (WGS) entry which is preliminary data.</text>
</comment>
<dbReference type="STRING" id="307507.A0A2V0NQS4"/>
<dbReference type="InterPro" id="IPR036464">
    <property type="entry name" value="Rubisco_LSMT_subst-bd_sf"/>
</dbReference>